<name>A0A8C5LPX3_9ANUR</name>
<keyword evidence="9 12" id="KW-0472">Membrane</keyword>
<keyword evidence="7 12" id="KW-1133">Transmembrane helix</keyword>
<feature type="transmembrane region" description="Helical" evidence="12">
    <location>
        <begin position="92"/>
        <end position="112"/>
    </location>
</feature>
<comment type="subcellular location">
    <subcellularLocation>
        <location evidence="1">Cell membrane</location>
        <topology evidence="1">Multi-pass membrane protein</topology>
    </subcellularLocation>
</comment>
<comment type="similarity">
    <text evidence="2">Belongs to the otopetrin family.</text>
</comment>
<feature type="transmembrane region" description="Helical" evidence="12">
    <location>
        <begin position="168"/>
        <end position="186"/>
    </location>
</feature>
<dbReference type="AlphaFoldDB" id="A0A8C5LPX3"/>
<keyword evidence="5 12" id="KW-0812">Transmembrane</keyword>
<dbReference type="InterPro" id="IPR004878">
    <property type="entry name" value="Otopetrin"/>
</dbReference>
<dbReference type="Proteomes" id="UP000694569">
    <property type="component" value="Unplaced"/>
</dbReference>
<keyword evidence="8" id="KW-0406">Ion transport</keyword>
<accession>A0A8C5LPX3</accession>
<evidence type="ECO:0000256" key="2">
    <source>
        <dbReference type="ARBA" id="ARBA00006513"/>
    </source>
</evidence>
<evidence type="ECO:0000256" key="8">
    <source>
        <dbReference type="ARBA" id="ARBA00023065"/>
    </source>
</evidence>
<feature type="transmembrane region" description="Helical" evidence="12">
    <location>
        <begin position="307"/>
        <end position="330"/>
    </location>
</feature>
<feature type="transmembrane region" description="Helical" evidence="12">
    <location>
        <begin position="265"/>
        <end position="286"/>
    </location>
</feature>
<keyword evidence="3" id="KW-0813">Transport</keyword>
<sequence length="596" mass="67389">MVLVTIPIMENKTAEDHVEDNTSVTDITLADGNLHEDLSDTKSDHTTKTLSLKAEKNSEILSSQYGINIFVIGLLLMLLCSFDITGMSSNDWMVFLVVLVLIQILWMFWYIFISHRYTRNDREKDSHAGARWLRCGIALFAITTLVMDILKLGYFIGYLECMELIEGIFPATHIIHTIVQVYFLWYHSKDVIKSFKTLERFGLIHSVFTNLLLWASAVATESKHQLVEHMERLVSLGFTNLTLRLSHPHCNCTTGLCDEFSKGTYYIYPFKIEYHILASAMLYVLWKNTGRCITHHQPTPHLKFQGVVVGAIFGLIVLGATIGVVVLYLFNIGRTKHNSESALSIYYLYSVSVLTVMCIAAFAGLILQRLDRKPAILEESPSLKLDEELLVGSACGSWIMSWGSILAIIYAENHPVYTWHNLPYSILVLTEKYVQNLFIATYICRKAEKISTDENGKSSVLPLQLVLPTDQNNVEQSDGSDVGENGSVSGDDIARREKEKTNSVSPSNHVTSSNTNSEKQPIRKQLLKNITIALFICNISLWIPPAFGCRPQYDNGLEAFVFGFIPWIVIIDIALPFSIFYRMHSAYSLFDVYCKI</sequence>
<evidence type="ECO:0000256" key="5">
    <source>
        <dbReference type="ARBA" id="ARBA00022692"/>
    </source>
</evidence>
<feature type="compositionally biased region" description="Polar residues" evidence="11">
    <location>
        <begin position="502"/>
        <end position="517"/>
    </location>
</feature>
<dbReference type="GeneTree" id="ENSGT00940000159350"/>
<feature type="transmembrane region" description="Helical" evidence="12">
    <location>
        <begin position="345"/>
        <end position="368"/>
    </location>
</feature>
<evidence type="ECO:0000313" key="13">
    <source>
        <dbReference type="Ensembl" id="ENSLLEP00000003393.1"/>
    </source>
</evidence>
<feature type="transmembrane region" description="Helical" evidence="12">
    <location>
        <begin position="198"/>
        <end position="217"/>
    </location>
</feature>
<reference evidence="13" key="1">
    <citation type="submission" date="2025-08" db="UniProtKB">
        <authorList>
            <consortium name="Ensembl"/>
        </authorList>
    </citation>
    <scope>IDENTIFICATION</scope>
</reference>
<reference evidence="13" key="2">
    <citation type="submission" date="2025-09" db="UniProtKB">
        <authorList>
            <consortium name="Ensembl"/>
        </authorList>
    </citation>
    <scope>IDENTIFICATION</scope>
</reference>
<feature type="region of interest" description="Disordered" evidence="11">
    <location>
        <begin position="496"/>
        <end position="517"/>
    </location>
</feature>
<evidence type="ECO:0000256" key="11">
    <source>
        <dbReference type="SAM" id="MobiDB-lite"/>
    </source>
</evidence>
<evidence type="ECO:0000256" key="7">
    <source>
        <dbReference type="ARBA" id="ARBA00022989"/>
    </source>
</evidence>
<evidence type="ECO:0000256" key="1">
    <source>
        <dbReference type="ARBA" id="ARBA00004651"/>
    </source>
</evidence>
<proteinExistence type="inferred from homology"/>
<evidence type="ECO:0000256" key="3">
    <source>
        <dbReference type="ARBA" id="ARBA00022448"/>
    </source>
</evidence>
<feature type="transmembrane region" description="Helical" evidence="12">
    <location>
        <begin position="559"/>
        <end position="581"/>
    </location>
</feature>
<dbReference type="Ensembl" id="ENSLLET00000003554.1">
    <property type="protein sequence ID" value="ENSLLEP00000003393.1"/>
    <property type="gene ID" value="ENSLLEG00000002183.1"/>
</dbReference>
<dbReference type="PANTHER" id="PTHR21522:SF66">
    <property type="entry name" value="OTOPETRIN-1 GENE 2"/>
    <property type="match status" value="1"/>
</dbReference>
<feature type="transmembrane region" description="Helical" evidence="12">
    <location>
        <begin position="132"/>
        <end position="156"/>
    </location>
</feature>
<keyword evidence="14" id="KW-1185">Reference proteome</keyword>
<keyword evidence="10" id="KW-0407">Ion channel</keyword>
<feature type="transmembrane region" description="Helical" evidence="12">
    <location>
        <begin position="65"/>
        <end position="86"/>
    </location>
</feature>
<keyword evidence="6" id="KW-0375">Hydrogen ion transport</keyword>
<evidence type="ECO:0000256" key="10">
    <source>
        <dbReference type="ARBA" id="ARBA00023303"/>
    </source>
</evidence>
<evidence type="ECO:0000256" key="9">
    <source>
        <dbReference type="ARBA" id="ARBA00023136"/>
    </source>
</evidence>
<organism evidence="13 14">
    <name type="scientific">Leptobrachium leishanense</name>
    <name type="common">Leishan spiny toad</name>
    <dbReference type="NCBI Taxonomy" id="445787"/>
    <lineage>
        <taxon>Eukaryota</taxon>
        <taxon>Metazoa</taxon>
        <taxon>Chordata</taxon>
        <taxon>Craniata</taxon>
        <taxon>Vertebrata</taxon>
        <taxon>Euteleostomi</taxon>
        <taxon>Amphibia</taxon>
        <taxon>Batrachia</taxon>
        <taxon>Anura</taxon>
        <taxon>Pelobatoidea</taxon>
        <taxon>Megophryidae</taxon>
        <taxon>Leptobrachium</taxon>
    </lineage>
</organism>
<dbReference type="OrthoDB" id="6429739at2759"/>
<dbReference type="GO" id="GO:0005886">
    <property type="term" value="C:plasma membrane"/>
    <property type="evidence" value="ECO:0007669"/>
    <property type="project" value="UniProtKB-SubCell"/>
</dbReference>
<dbReference type="Pfam" id="PF03189">
    <property type="entry name" value="Otopetrin"/>
    <property type="match status" value="3"/>
</dbReference>
<dbReference type="GO" id="GO:0042472">
    <property type="term" value="P:inner ear morphogenesis"/>
    <property type="evidence" value="ECO:0007669"/>
    <property type="project" value="TreeGrafter"/>
</dbReference>
<evidence type="ECO:0000256" key="4">
    <source>
        <dbReference type="ARBA" id="ARBA00022475"/>
    </source>
</evidence>
<evidence type="ECO:0000256" key="6">
    <source>
        <dbReference type="ARBA" id="ARBA00022781"/>
    </source>
</evidence>
<dbReference type="PANTHER" id="PTHR21522">
    <property type="entry name" value="PROTON CHANNEL OTOP"/>
    <property type="match status" value="1"/>
</dbReference>
<dbReference type="GO" id="GO:0015252">
    <property type="term" value="F:proton channel activity"/>
    <property type="evidence" value="ECO:0007669"/>
    <property type="project" value="InterPro"/>
</dbReference>
<keyword evidence="4" id="KW-1003">Cell membrane</keyword>
<evidence type="ECO:0000313" key="14">
    <source>
        <dbReference type="Proteomes" id="UP000694569"/>
    </source>
</evidence>
<protein>
    <submittedName>
        <fullName evidence="13">Uncharacterized protein</fullName>
    </submittedName>
</protein>
<evidence type="ECO:0000256" key="12">
    <source>
        <dbReference type="SAM" id="Phobius"/>
    </source>
</evidence>
<feature type="transmembrane region" description="Helical" evidence="12">
    <location>
        <begin position="526"/>
        <end position="547"/>
    </location>
</feature>